<dbReference type="Pfam" id="PF01196">
    <property type="entry name" value="Ribosomal_L17"/>
    <property type="match status" value="1"/>
</dbReference>
<sequence>MRKRVFGRKLSRGRKAREALFRSLIRDVVLEGRIVTTTAKAKAVQGQIDKLVTLAKEGTLASRRRILAYLANDRGTTDKLFGPVAETFLSRKGGYTRLIPLPTRRGDSAKMTKIEWVEEIVEKKKNENVPTESKRSK</sequence>
<evidence type="ECO:0000313" key="7">
    <source>
        <dbReference type="EMBL" id="PIP57203.1"/>
    </source>
</evidence>
<evidence type="ECO:0000256" key="5">
    <source>
        <dbReference type="RuleBase" id="RU000660"/>
    </source>
</evidence>
<evidence type="ECO:0000256" key="6">
    <source>
        <dbReference type="RuleBase" id="RU000661"/>
    </source>
</evidence>
<dbReference type="EMBL" id="PCSV01000017">
    <property type="protein sequence ID" value="PIP57203.1"/>
    <property type="molecule type" value="Genomic_DNA"/>
</dbReference>
<organism evidence="7 8">
    <name type="scientific">Candidatus Woesebacteria bacterium CG22_combo_CG10-13_8_21_14_all_45_10</name>
    <dbReference type="NCBI Taxonomy" id="1975060"/>
    <lineage>
        <taxon>Bacteria</taxon>
        <taxon>Candidatus Woeseibacteriota</taxon>
    </lineage>
</organism>
<dbReference type="InterPro" id="IPR036373">
    <property type="entry name" value="Ribosomal_bL17_sf"/>
</dbReference>
<comment type="caution">
    <text evidence="7">The sequence shown here is derived from an EMBL/GenBank/DDBJ whole genome shotgun (WGS) entry which is preliminary data.</text>
</comment>
<dbReference type="GO" id="GO:0006412">
    <property type="term" value="P:translation"/>
    <property type="evidence" value="ECO:0007669"/>
    <property type="project" value="InterPro"/>
</dbReference>
<reference evidence="7 8" key="1">
    <citation type="submission" date="2017-09" db="EMBL/GenBank/DDBJ databases">
        <title>Depth-based differentiation of microbial function through sediment-hosted aquifers and enrichment of novel symbionts in the deep terrestrial subsurface.</title>
        <authorList>
            <person name="Probst A.J."/>
            <person name="Ladd B."/>
            <person name="Jarett J.K."/>
            <person name="Geller-Mcgrath D.E."/>
            <person name="Sieber C.M."/>
            <person name="Emerson J.B."/>
            <person name="Anantharaman K."/>
            <person name="Thomas B.C."/>
            <person name="Malmstrom R."/>
            <person name="Stieglmeier M."/>
            <person name="Klingl A."/>
            <person name="Woyke T."/>
            <person name="Ryan C.M."/>
            <person name="Banfield J.F."/>
        </authorList>
    </citation>
    <scope>NUCLEOTIDE SEQUENCE [LARGE SCALE GENOMIC DNA]</scope>
    <source>
        <strain evidence="7">CG22_combo_CG10-13_8_21_14_all_45_10</strain>
    </source>
</reference>
<dbReference type="GO" id="GO:0003735">
    <property type="term" value="F:structural constituent of ribosome"/>
    <property type="evidence" value="ECO:0007669"/>
    <property type="project" value="InterPro"/>
</dbReference>
<gene>
    <name evidence="7" type="ORF">COX04_00630</name>
</gene>
<dbReference type="Gene3D" id="3.90.1030.10">
    <property type="entry name" value="Ribosomal protein L17"/>
    <property type="match status" value="1"/>
</dbReference>
<comment type="similarity">
    <text evidence="1 5">Belongs to the bacterial ribosomal protein bL17 family.</text>
</comment>
<evidence type="ECO:0000256" key="4">
    <source>
        <dbReference type="ARBA" id="ARBA00035494"/>
    </source>
</evidence>
<evidence type="ECO:0000256" key="1">
    <source>
        <dbReference type="ARBA" id="ARBA00008777"/>
    </source>
</evidence>
<keyword evidence="2 5" id="KW-0689">Ribosomal protein</keyword>
<dbReference type="PANTHER" id="PTHR14413">
    <property type="entry name" value="RIBOSOMAL PROTEIN L17"/>
    <property type="match status" value="1"/>
</dbReference>
<proteinExistence type="inferred from homology"/>
<dbReference type="Proteomes" id="UP000230759">
    <property type="component" value="Unassembled WGS sequence"/>
</dbReference>
<dbReference type="GO" id="GO:0022625">
    <property type="term" value="C:cytosolic large ribosomal subunit"/>
    <property type="evidence" value="ECO:0007669"/>
    <property type="project" value="TreeGrafter"/>
</dbReference>
<evidence type="ECO:0000256" key="3">
    <source>
        <dbReference type="ARBA" id="ARBA00023274"/>
    </source>
</evidence>
<keyword evidence="3 5" id="KW-0687">Ribonucleoprotein</keyword>
<dbReference type="NCBIfam" id="TIGR00059">
    <property type="entry name" value="L17"/>
    <property type="match status" value="1"/>
</dbReference>
<dbReference type="InterPro" id="IPR047859">
    <property type="entry name" value="Ribosomal_bL17_CS"/>
</dbReference>
<dbReference type="SUPFAM" id="SSF64263">
    <property type="entry name" value="Prokaryotic ribosomal protein L17"/>
    <property type="match status" value="1"/>
</dbReference>
<evidence type="ECO:0000313" key="8">
    <source>
        <dbReference type="Proteomes" id="UP000230759"/>
    </source>
</evidence>
<name>A0A2H0BHQ6_9BACT</name>
<dbReference type="InterPro" id="IPR000456">
    <property type="entry name" value="Ribosomal_bL17"/>
</dbReference>
<dbReference type="PROSITE" id="PS01167">
    <property type="entry name" value="RIBOSOMAL_L17"/>
    <property type="match status" value="1"/>
</dbReference>
<evidence type="ECO:0000256" key="2">
    <source>
        <dbReference type="ARBA" id="ARBA00022980"/>
    </source>
</evidence>
<dbReference type="AlphaFoldDB" id="A0A2H0BHQ6"/>
<accession>A0A2H0BHQ6</accession>
<dbReference type="PANTHER" id="PTHR14413:SF16">
    <property type="entry name" value="LARGE RIBOSOMAL SUBUNIT PROTEIN BL17M"/>
    <property type="match status" value="1"/>
</dbReference>
<protein>
    <recommendedName>
        <fullName evidence="4 6">50S ribosomal protein L17</fullName>
    </recommendedName>
</protein>